<evidence type="ECO:0000313" key="3">
    <source>
        <dbReference type="Proteomes" id="UP000295748"/>
    </source>
</evidence>
<sequence length="88" mass="9812">MTGIVVYTTGDGCMQCRLTKRLMDDLGLAYRDIDLTDPVNDSAREYVTDDLGYSSAPVVVVDDRDHWAGFRPDRIQNLLSRLVTAQGC</sequence>
<reference evidence="2 3" key="1">
    <citation type="submission" date="2019-03" db="EMBL/GenBank/DDBJ databases">
        <authorList>
            <person name="Dong K."/>
        </authorList>
    </citation>
    <scope>NUCLEOTIDE SEQUENCE [LARGE SCALE GENOMIC DNA]</scope>
    <source>
        <strain evidence="3">dk512</strain>
    </source>
</reference>
<dbReference type="Proteomes" id="UP000295748">
    <property type="component" value="Chromosome"/>
</dbReference>
<dbReference type="InterPro" id="IPR036249">
    <property type="entry name" value="Thioredoxin-like_sf"/>
</dbReference>
<dbReference type="InterPro" id="IPR002109">
    <property type="entry name" value="Glutaredoxin"/>
</dbReference>
<dbReference type="Pfam" id="PF00462">
    <property type="entry name" value="Glutaredoxin"/>
    <property type="match status" value="1"/>
</dbReference>
<feature type="domain" description="Glutaredoxin" evidence="1">
    <location>
        <begin position="4"/>
        <end position="64"/>
    </location>
</feature>
<dbReference type="PROSITE" id="PS51354">
    <property type="entry name" value="GLUTAREDOXIN_2"/>
    <property type="match status" value="1"/>
</dbReference>
<name>A0ABX5SZ38_9MICO</name>
<dbReference type="SUPFAM" id="SSF52833">
    <property type="entry name" value="Thioredoxin-like"/>
    <property type="match status" value="1"/>
</dbReference>
<dbReference type="CDD" id="cd02976">
    <property type="entry name" value="NrdH"/>
    <property type="match status" value="1"/>
</dbReference>
<dbReference type="Gene3D" id="3.40.30.10">
    <property type="entry name" value="Glutaredoxin"/>
    <property type="match status" value="1"/>
</dbReference>
<dbReference type="RefSeq" id="WP_135069377.1">
    <property type="nucleotide sequence ID" value="NZ_CP038266.1"/>
</dbReference>
<proteinExistence type="predicted"/>
<accession>A0ABX5SZ38</accession>
<protein>
    <submittedName>
        <fullName evidence="2">Glutaredoxin family protein</fullName>
    </submittedName>
</protein>
<gene>
    <name evidence="2" type="ORF">E4K62_16230</name>
</gene>
<keyword evidence="3" id="KW-1185">Reference proteome</keyword>
<evidence type="ECO:0000313" key="2">
    <source>
        <dbReference type="EMBL" id="QBR90094.1"/>
    </source>
</evidence>
<organism evidence="2 3">
    <name type="scientific">Microbacterium wangchenii</name>
    <dbReference type="NCBI Taxonomy" id="2541726"/>
    <lineage>
        <taxon>Bacteria</taxon>
        <taxon>Bacillati</taxon>
        <taxon>Actinomycetota</taxon>
        <taxon>Actinomycetes</taxon>
        <taxon>Micrococcales</taxon>
        <taxon>Microbacteriaceae</taxon>
        <taxon>Microbacterium</taxon>
    </lineage>
</organism>
<dbReference type="EMBL" id="CP038266">
    <property type="protein sequence ID" value="QBR90094.1"/>
    <property type="molecule type" value="Genomic_DNA"/>
</dbReference>
<evidence type="ECO:0000259" key="1">
    <source>
        <dbReference type="Pfam" id="PF00462"/>
    </source>
</evidence>